<evidence type="ECO:0000256" key="6">
    <source>
        <dbReference type="ARBA" id="ARBA00022691"/>
    </source>
</evidence>
<evidence type="ECO:0000256" key="4">
    <source>
        <dbReference type="ARBA" id="ARBA00022603"/>
    </source>
</evidence>
<dbReference type="AlphaFoldDB" id="A0A2S8FIU9"/>
<dbReference type="PANTHER" id="PTHR11579:SF0">
    <property type="entry name" value="PROTEIN-L-ISOASPARTATE(D-ASPARTATE) O-METHYLTRANSFERASE"/>
    <property type="match status" value="1"/>
</dbReference>
<evidence type="ECO:0000313" key="9">
    <source>
        <dbReference type="Proteomes" id="UP000238322"/>
    </source>
</evidence>
<keyword evidence="3 7" id="KW-0963">Cytoplasm</keyword>
<dbReference type="GO" id="GO:0005737">
    <property type="term" value="C:cytoplasm"/>
    <property type="evidence" value="ECO:0007669"/>
    <property type="project" value="UniProtKB-SubCell"/>
</dbReference>
<dbReference type="Gene3D" id="3.40.50.150">
    <property type="entry name" value="Vaccinia Virus protein VP39"/>
    <property type="match status" value="1"/>
</dbReference>
<dbReference type="SUPFAM" id="SSF53335">
    <property type="entry name" value="S-adenosyl-L-methionine-dependent methyltransferases"/>
    <property type="match status" value="1"/>
</dbReference>
<comment type="catalytic activity">
    <reaction evidence="7">
        <text>[protein]-L-isoaspartate + S-adenosyl-L-methionine = [protein]-L-isoaspartate alpha-methyl ester + S-adenosyl-L-homocysteine</text>
        <dbReference type="Rhea" id="RHEA:12705"/>
        <dbReference type="Rhea" id="RHEA-COMP:12143"/>
        <dbReference type="Rhea" id="RHEA-COMP:12144"/>
        <dbReference type="ChEBI" id="CHEBI:57856"/>
        <dbReference type="ChEBI" id="CHEBI:59789"/>
        <dbReference type="ChEBI" id="CHEBI:90596"/>
        <dbReference type="ChEBI" id="CHEBI:90598"/>
        <dbReference type="EC" id="2.1.1.77"/>
    </reaction>
</comment>
<accession>A0A2S8FIU9</accession>
<comment type="similarity">
    <text evidence="2 7">Belongs to the methyltransferase superfamily. L-isoaspartyl/D-aspartyl protein methyltransferase family.</text>
</comment>
<sequence length="211" mass="23219">MDLKFQREAMLDQLKERGVDDLRVLAAMRTVPREAFVLENFRDDAYRDSALPLTHKQTISQPYIVALMAQALELKPTDHVLEIGTGSGYAAAVLAQLSREVYTVERVGDLAISAAEVIRKLGIQNVHIRFGDGTKGWPDEAPYDAISVAAGGTSVPNALFDQLAIGGRLVIPLGPVPESQKLLRIRKLAKDRYVEDDLGNVRFVPLLPDTD</sequence>
<dbReference type="Pfam" id="PF01135">
    <property type="entry name" value="PCMT"/>
    <property type="match status" value="1"/>
</dbReference>
<dbReference type="GO" id="GO:0030091">
    <property type="term" value="P:protein repair"/>
    <property type="evidence" value="ECO:0007669"/>
    <property type="project" value="UniProtKB-UniRule"/>
</dbReference>
<dbReference type="PROSITE" id="PS01279">
    <property type="entry name" value="PCMT"/>
    <property type="match status" value="1"/>
</dbReference>
<dbReference type="GO" id="GO:0032259">
    <property type="term" value="P:methylation"/>
    <property type="evidence" value="ECO:0007669"/>
    <property type="project" value="UniProtKB-KW"/>
</dbReference>
<dbReference type="EC" id="2.1.1.77" evidence="7"/>
<dbReference type="RefSeq" id="WP_105331901.1">
    <property type="nucleotide sequence ID" value="NZ_PUHY01000012.1"/>
</dbReference>
<comment type="caution">
    <text evidence="8">The sequence shown here is derived from an EMBL/GenBank/DDBJ whole genome shotgun (WGS) entry which is preliminary data.</text>
</comment>
<dbReference type="NCBIfam" id="NF001453">
    <property type="entry name" value="PRK00312.1"/>
    <property type="match status" value="1"/>
</dbReference>
<evidence type="ECO:0000256" key="7">
    <source>
        <dbReference type="HAMAP-Rule" id="MF_00090"/>
    </source>
</evidence>
<proteinExistence type="inferred from homology"/>
<dbReference type="EMBL" id="PUHY01000012">
    <property type="protein sequence ID" value="PQO32115.1"/>
    <property type="molecule type" value="Genomic_DNA"/>
</dbReference>
<reference evidence="8 9" key="1">
    <citation type="submission" date="2018-02" db="EMBL/GenBank/DDBJ databases">
        <title>Comparative genomes isolates from brazilian mangrove.</title>
        <authorList>
            <person name="Araujo J.E."/>
            <person name="Taketani R.G."/>
            <person name="Silva M.C.P."/>
            <person name="Loureco M.V."/>
            <person name="Andreote F.D."/>
        </authorList>
    </citation>
    <scope>NUCLEOTIDE SEQUENCE [LARGE SCALE GENOMIC DNA]</scope>
    <source>
        <strain evidence="8 9">Hex-1 MGV</strain>
    </source>
</reference>
<dbReference type="CDD" id="cd02440">
    <property type="entry name" value="AdoMet_MTases"/>
    <property type="match status" value="1"/>
</dbReference>
<keyword evidence="5 7" id="KW-0808">Transferase</keyword>
<keyword evidence="4 7" id="KW-0489">Methyltransferase</keyword>
<dbReference type="FunFam" id="3.40.50.150:FF:000010">
    <property type="entry name" value="Protein-L-isoaspartate O-methyltransferase"/>
    <property type="match status" value="1"/>
</dbReference>
<comment type="function">
    <text evidence="7">Catalyzes the methyl esterification of L-isoaspartyl residues in peptides and proteins that result from spontaneous decomposition of normal L-aspartyl and L-asparaginyl residues. It plays a role in the repair and/or degradation of damaged proteins.</text>
</comment>
<comment type="subcellular location">
    <subcellularLocation>
        <location evidence="1 7">Cytoplasm</location>
    </subcellularLocation>
</comment>
<evidence type="ECO:0000313" key="8">
    <source>
        <dbReference type="EMBL" id="PQO32115.1"/>
    </source>
</evidence>
<dbReference type="InterPro" id="IPR029063">
    <property type="entry name" value="SAM-dependent_MTases_sf"/>
</dbReference>
<dbReference type="NCBIfam" id="TIGR00080">
    <property type="entry name" value="pimt"/>
    <property type="match status" value="1"/>
</dbReference>
<keyword evidence="6 7" id="KW-0949">S-adenosyl-L-methionine</keyword>
<evidence type="ECO:0000256" key="5">
    <source>
        <dbReference type="ARBA" id="ARBA00022679"/>
    </source>
</evidence>
<protein>
    <recommendedName>
        <fullName evidence="7">Protein-L-isoaspartate O-methyltransferase</fullName>
        <ecNumber evidence="7">2.1.1.77</ecNumber>
    </recommendedName>
    <alternativeName>
        <fullName evidence="7">L-isoaspartyl protein carboxyl methyltransferase</fullName>
    </alternativeName>
    <alternativeName>
        <fullName evidence="7">Protein L-isoaspartyl methyltransferase</fullName>
    </alternativeName>
    <alternativeName>
        <fullName evidence="7">Protein-beta-aspartate methyltransferase</fullName>
        <shortName evidence="7">PIMT</shortName>
    </alternativeName>
</protein>
<evidence type="ECO:0000256" key="3">
    <source>
        <dbReference type="ARBA" id="ARBA00022490"/>
    </source>
</evidence>
<name>A0A2S8FIU9_9BACT</name>
<organism evidence="8 9">
    <name type="scientific">Blastopirellula marina</name>
    <dbReference type="NCBI Taxonomy" id="124"/>
    <lineage>
        <taxon>Bacteria</taxon>
        <taxon>Pseudomonadati</taxon>
        <taxon>Planctomycetota</taxon>
        <taxon>Planctomycetia</taxon>
        <taxon>Pirellulales</taxon>
        <taxon>Pirellulaceae</taxon>
        <taxon>Blastopirellula</taxon>
    </lineage>
</organism>
<dbReference type="InterPro" id="IPR000682">
    <property type="entry name" value="PCMT"/>
</dbReference>
<evidence type="ECO:0000256" key="1">
    <source>
        <dbReference type="ARBA" id="ARBA00004496"/>
    </source>
</evidence>
<dbReference type="Proteomes" id="UP000238322">
    <property type="component" value="Unassembled WGS sequence"/>
</dbReference>
<dbReference type="PANTHER" id="PTHR11579">
    <property type="entry name" value="PROTEIN-L-ISOASPARTATE O-METHYLTRANSFERASE"/>
    <property type="match status" value="1"/>
</dbReference>
<feature type="active site" evidence="7">
    <location>
        <position position="60"/>
    </location>
</feature>
<dbReference type="GO" id="GO:0004719">
    <property type="term" value="F:protein-L-isoaspartate (D-aspartate) O-methyltransferase activity"/>
    <property type="evidence" value="ECO:0007669"/>
    <property type="project" value="UniProtKB-UniRule"/>
</dbReference>
<evidence type="ECO:0000256" key="2">
    <source>
        <dbReference type="ARBA" id="ARBA00005369"/>
    </source>
</evidence>
<dbReference type="OrthoDB" id="9772751at2"/>
<dbReference type="HAMAP" id="MF_00090">
    <property type="entry name" value="PIMT"/>
    <property type="match status" value="1"/>
</dbReference>
<gene>
    <name evidence="7" type="primary">pcm</name>
    <name evidence="8" type="ORF">C5Y83_17920</name>
</gene>